<dbReference type="OrthoDB" id="7947972at2"/>
<evidence type="ECO:0000256" key="3">
    <source>
        <dbReference type="ARBA" id="ARBA00036324"/>
    </source>
</evidence>
<accession>A0A1M6DTC3</accession>
<dbReference type="STRING" id="1447782.SAMN05444417_1582"/>
<dbReference type="EMBL" id="FQYO01000003">
    <property type="protein sequence ID" value="SHI76268.1"/>
    <property type="molecule type" value="Genomic_DNA"/>
</dbReference>
<comment type="catalytic activity">
    <reaction evidence="1">
        <text>beta-D-ribopyranose = beta-D-ribofuranose</text>
        <dbReference type="Rhea" id="RHEA:25432"/>
        <dbReference type="ChEBI" id="CHEBI:27476"/>
        <dbReference type="ChEBI" id="CHEBI:47002"/>
        <dbReference type="EC" id="5.4.99.62"/>
    </reaction>
</comment>
<dbReference type="PANTHER" id="PTHR31690">
    <property type="entry name" value="FUCOSE MUTAROTASE"/>
    <property type="match status" value="1"/>
</dbReference>
<sequence>MLKGIDPLLDADLLWALAAAGHGDAVALVDANFPAEALARDSVTGRLCRIGTPDSADALRAILSLMPVDTFVGDAAVTMDPVGAPGSIPPAVAEMRRVLDKAEGRAVAVTPVDRFAFYAATRAAFCVVQTREERPYGCMILRKGVLLSAPA</sequence>
<dbReference type="Gene3D" id="3.40.1650.10">
    <property type="entry name" value="RbsD-like domain"/>
    <property type="match status" value="1"/>
</dbReference>
<dbReference type="GO" id="GO:0062193">
    <property type="term" value="F:D-ribose pyranase activity"/>
    <property type="evidence" value="ECO:0007669"/>
    <property type="project" value="UniProtKB-EC"/>
</dbReference>
<dbReference type="Pfam" id="PF05025">
    <property type="entry name" value="RbsD_FucU"/>
    <property type="match status" value="1"/>
</dbReference>
<evidence type="ECO:0000256" key="1">
    <source>
        <dbReference type="ARBA" id="ARBA00000223"/>
    </source>
</evidence>
<keyword evidence="2" id="KW-0413">Isomerase</keyword>
<evidence type="ECO:0000256" key="2">
    <source>
        <dbReference type="ARBA" id="ARBA00023235"/>
    </source>
</evidence>
<dbReference type="InterPro" id="IPR050443">
    <property type="entry name" value="RbsD/FucU_mutarotase"/>
</dbReference>
<dbReference type="RefSeq" id="WP_073327937.1">
    <property type="nucleotide sequence ID" value="NZ_FQYO01000003.1"/>
</dbReference>
<reference evidence="4 5" key="1">
    <citation type="submission" date="2016-11" db="EMBL/GenBank/DDBJ databases">
        <authorList>
            <person name="Jaros S."/>
            <person name="Januszkiewicz K."/>
            <person name="Wedrychowicz H."/>
        </authorList>
    </citation>
    <scope>NUCLEOTIDE SEQUENCE [LARGE SCALE GENOMIC DNA]</scope>
    <source>
        <strain evidence="4 5">DSM 100565</strain>
    </source>
</reference>
<evidence type="ECO:0000313" key="5">
    <source>
        <dbReference type="Proteomes" id="UP000184292"/>
    </source>
</evidence>
<gene>
    <name evidence="4" type="ORF">SAMN05444417_1582</name>
</gene>
<proteinExistence type="predicted"/>
<name>A0A1M6DTC3_9RHOB</name>
<keyword evidence="5" id="KW-1185">Reference proteome</keyword>
<dbReference type="PANTHER" id="PTHR31690:SF4">
    <property type="entry name" value="FUCOSE MUTAROTASE"/>
    <property type="match status" value="1"/>
</dbReference>
<protein>
    <submittedName>
        <fullName evidence="4">L-fucose mutarotase</fullName>
    </submittedName>
</protein>
<organism evidence="4 5">
    <name type="scientific">Wenxinia saemankumensis</name>
    <dbReference type="NCBI Taxonomy" id="1447782"/>
    <lineage>
        <taxon>Bacteria</taxon>
        <taxon>Pseudomonadati</taxon>
        <taxon>Pseudomonadota</taxon>
        <taxon>Alphaproteobacteria</taxon>
        <taxon>Rhodobacterales</taxon>
        <taxon>Roseobacteraceae</taxon>
        <taxon>Wenxinia</taxon>
    </lineage>
</organism>
<evidence type="ECO:0000313" key="4">
    <source>
        <dbReference type="EMBL" id="SHI76268.1"/>
    </source>
</evidence>
<dbReference type="GO" id="GO:0042806">
    <property type="term" value="F:fucose binding"/>
    <property type="evidence" value="ECO:0007669"/>
    <property type="project" value="TreeGrafter"/>
</dbReference>
<dbReference type="InterPro" id="IPR007721">
    <property type="entry name" value="RbsD_FucU"/>
</dbReference>
<dbReference type="GO" id="GO:0006004">
    <property type="term" value="P:fucose metabolic process"/>
    <property type="evidence" value="ECO:0007669"/>
    <property type="project" value="TreeGrafter"/>
</dbReference>
<dbReference type="GO" id="GO:0036373">
    <property type="term" value="F:L-fucose mutarotase activity"/>
    <property type="evidence" value="ECO:0007669"/>
    <property type="project" value="UniProtKB-EC"/>
</dbReference>
<dbReference type="Proteomes" id="UP000184292">
    <property type="component" value="Unassembled WGS sequence"/>
</dbReference>
<dbReference type="AlphaFoldDB" id="A0A1M6DTC3"/>
<dbReference type="InterPro" id="IPR023750">
    <property type="entry name" value="RbsD-like_sf"/>
</dbReference>
<comment type="catalytic activity">
    <reaction evidence="3">
        <text>alpha-L-fucose = beta-L-fucose</text>
        <dbReference type="Rhea" id="RHEA:25580"/>
        <dbReference type="ChEBI" id="CHEBI:42548"/>
        <dbReference type="ChEBI" id="CHEBI:42589"/>
        <dbReference type="EC" id="5.1.3.29"/>
    </reaction>
</comment>
<dbReference type="SUPFAM" id="SSF102546">
    <property type="entry name" value="RbsD-like"/>
    <property type="match status" value="1"/>
</dbReference>